<feature type="region of interest" description="Disordered" evidence="1">
    <location>
        <begin position="1"/>
        <end position="29"/>
    </location>
</feature>
<dbReference type="RefSeq" id="WP_169624935.1">
    <property type="nucleotide sequence ID" value="NZ_JABBNT010000002.1"/>
</dbReference>
<dbReference type="AlphaFoldDB" id="A0A7Y0HE93"/>
<sequence>MLEMIMDDAKSTDTDVTPPEAATGDAGFGASDVGSFGSVAQPIRAVPDDSLDLPAPEGATLEQAVNGPLTSGVVPDVPTADDLESLLEPGIVEYLGSLPPIPEIGPDPLDGPVIPAGGLASLMPSDEFSDELSAFALIDWPDGPDLDQILPAPPPEPPDQVATGTSAAAVEPVSNILDNILDLDLPTDPEDPNGGMFGV</sequence>
<organism evidence="2 3">
    <name type="scientific">Pacificispira spongiicola</name>
    <dbReference type="NCBI Taxonomy" id="2729598"/>
    <lineage>
        <taxon>Bacteria</taxon>
        <taxon>Pseudomonadati</taxon>
        <taxon>Pseudomonadota</taxon>
        <taxon>Alphaproteobacteria</taxon>
        <taxon>Rhodospirillales</taxon>
        <taxon>Rhodospirillaceae</taxon>
        <taxon>Pacificispira</taxon>
    </lineage>
</organism>
<comment type="caution">
    <text evidence="2">The sequence shown here is derived from an EMBL/GenBank/DDBJ whole genome shotgun (WGS) entry which is preliminary data.</text>
</comment>
<reference evidence="2 3" key="1">
    <citation type="submission" date="2020-04" db="EMBL/GenBank/DDBJ databases">
        <title>Rhodospirillaceae bacterium KN72 isolated from deep sea.</title>
        <authorList>
            <person name="Zhang D.-C."/>
        </authorList>
    </citation>
    <scope>NUCLEOTIDE SEQUENCE [LARGE SCALE GENOMIC DNA]</scope>
    <source>
        <strain evidence="2 3">KN72</strain>
    </source>
</reference>
<evidence type="ECO:0000313" key="3">
    <source>
        <dbReference type="Proteomes" id="UP000539372"/>
    </source>
</evidence>
<protein>
    <submittedName>
        <fullName evidence="2">Uncharacterized protein</fullName>
    </submittedName>
</protein>
<gene>
    <name evidence="2" type="ORF">HH303_08995</name>
</gene>
<dbReference type="Proteomes" id="UP000539372">
    <property type="component" value="Unassembled WGS sequence"/>
</dbReference>
<feature type="region of interest" description="Disordered" evidence="1">
    <location>
        <begin position="145"/>
        <end position="167"/>
    </location>
</feature>
<name>A0A7Y0HE93_9PROT</name>
<evidence type="ECO:0000256" key="1">
    <source>
        <dbReference type="SAM" id="MobiDB-lite"/>
    </source>
</evidence>
<evidence type="ECO:0000313" key="2">
    <source>
        <dbReference type="EMBL" id="NMM44616.1"/>
    </source>
</evidence>
<dbReference type="EMBL" id="JABBNT010000002">
    <property type="protein sequence ID" value="NMM44616.1"/>
    <property type="molecule type" value="Genomic_DNA"/>
</dbReference>
<accession>A0A7Y0HE93</accession>
<keyword evidence="3" id="KW-1185">Reference proteome</keyword>
<proteinExistence type="predicted"/>